<dbReference type="GO" id="GO:0005829">
    <property type="term" value="C:cytosol"/>
    <property type="evidence" value="ECO:0007669"/>
    <property type="project" value="TreeGrafter"/>
</dbReference>
<evidence type="ECO:0000256" key="1">
    <source>
        <dbReference type="ARBA" id="ARBA00000316"/>
    </source>
</evidence>
<keyword evidence="14" id="KW-1185">Reference proteome</keyword>
<dbReference type="PRINTS" id="PR00992">
    <property type="entry name" value="ALARACEMASE"/>
</dbReference>
<dbReference type="PANTHER" id="PTHR30511">
    <property type="entry name" value="ALANINE RACEMASE"/>
    <property type="match status" value="1"/>
</dbReference>
<dbReference type="InterPro" id="IPR000821">
    <property type="entry name" value="Ala_racemase"/>
</dbReference>
<evidence type="ECO:0000313" key="11">
    <source>
        <dbReference type="EMBL" id="KPQ09856.1"/>
    </source>
</evidence>
<evidence type="ECO:0000256" key="3">
    <source>
        <dbReference type="ARBA" id="ARBA00007880"/>
    </source>
</evidence>
<feature type="binding site" evidence="7 9">
    <location>
        <position position="319"/>
    </location>
    <ligand>
        <name>substrate</name>
    </ligand>
</feature>
<dbReference type="RefSeq" id="WP_074445717.1">
    <property type="nucleotide sequence ID" value="NZ_FMBM01000002.1"/>
</dbReference>
<reference evidence="11 13" key="1">
    <citation type="submission" date="2015-09" db="EMBL/GenBank/DDBJ databases">
        <title>Identification and resolution of microdiversity through metagenomic sequencing of parallel consortia.</title>
        <authorList>
            <person name="Nelson W.C."/>
            <person name="Romine M.F."/>
            <person name="Lindemann S.R."/>
        </authorList>
    </citation>
    <scope>NUCLEOTIDE SEQUENCE [LARGE SCALE GENOMIC DNA]</scope>
    <source>
        <strain evidence="11">HL-109</strain>
    </source>
</reference>
<dbReference type="InterPro" id="IPR020622">
    <property type="entry name" value="Ala_racemase_pyridoxalP-BS"/>
</dbReference>
<evidence type="ECO:0000256" key="7">
    <source>
        <dbReference type="HAMAP-Rule" id="MF_01201"/>
    </source>
</evidence>
<evidence type="ECO:0000313" key="12">
    <source>
        <dbReference type="EMBL" id="SCC82173.1"/>
    </source>
</evidence>
<dbReference type="InterPro" id="IPR009006">
    <property type="entry name" value="Ala_racemase/Decarboxylase_C"/>
</dbReference>
<dbReference type="Proteomes" id="UP000050497">
    <property type="component" value="Unassembled WGS sequence"/>
</dbReference>
<feature type="domain" description="Alanine racemase C-terminal" evidence="10">
    <location>
        <begin position="240"/>
        <end position="376"/>
    </location>
</feature>
<dbReference type="Proteomes" id="UP000182800">
    <property type="component" value="Unassembled WGS sequence"/>
</dbReference>
<dbReference type="EMBL" id="LJSX01000021">
    <property type="protein sequence ID" value="KPQ09856.1"/>
    <property type="molecule type" value="Genomic_DNA"/>
</dbReference>
<comment type="caution">
    <text evidence="11">The sequence shown here is derived from an EMBL/GenBank/DDBJ whole genome shotgun (WGS) entry which is preliminary data.</text>
</comment>
<dbReference type="EC" id="5.1.1.1" evidence="4 7"/>
<comment type="function">
    <text evidence="7">Catalyzes the interconversion of L-alanine and D-alanine. May also act on other amino acids.</text>
</comment>
<feature type="modified residue" description="N6-(pyridoxal phosphate)lysine" evidence="7 8">
    <location>
        <position position="45"/>
    </location>
</feature>
<evidence type="ECO:0000256" key="6">
    <source>
        <dbReference type="ARBA" id="ARBA00023235"/>
    </source>
</evidence>
<dbReference type="STRING" id="1653334.GA0071312_3152"/>
<feature type="binding site" evidence="7 9">
    <location>
        <position position="143"/>
    </location>
    <ligand>
        <name>substrate</name>
    </ligand>
</feature>
<keyword evidence="6 7" id="KW-0413">Isomerase</keyword>
<dbReference type="PROSITE" id="PS00395">
    <property type="entry name" value="ALANINE_RACEMASE"/>
    <property type="match status" value="1"/>
</dbReference>
<dbReference type="SUPFAM" id="SSF50621">
    <property type="entry name" value="Alanine racemase C-terminal domain-like"/>
    <property type="match status" value="1"/>
</dbReference>
<dbReference type="SUPFAM" id="SSF51419">
    <property type="entry name" value="PLP-binding barrel"/>
    <property type="match status" value="1"/>
</dbReference>
<comment type="pathway">
    <text evidence="7">Amino-acid biosynthesis; D-alanine biosynthesis; D-alanine from L-alanine: step 1/1.</text>
</comment>
<evidence type="ECO:0000256" key="5">
    <source>
        <dbReference type="ARBA" id="ARBA00022898"/>
    </source>
</evidence>
<keyword evidence="5 7" id="KW-0663">Pyridoxal phosphate</keyword>
<comment type="similarity">
    <text evidence="3 7">Belongs to the alanine racemase family.</text>
</comment>
<dbReference type="EMBL" id="FMBM01000002">
    <property type="protein sequence ID" value="SCC82173.1"/>
    <property type="molecule type" value="Genomic_DNA"/>
</dbReference>
<dbReference type="Gene3D" id="2.40.37.10">
    <property type="entry name" value="Lyase, Ornithine Decarboxylase, Chain A, domain 1"/>
    <property type="match status" value="1"/>
</dbReference>
<dbReference type="PANTHER" id="PTHR30511:SF0">
    <property type="entry name" value="ALANINE RACEMASE, CATABOLIC-RELATED"/>
    <property type="match status" value="1"/>
</dbReference>
<evidence type="ECO:0000256" key="4">
    <source>
        <dbReference type="ARBA" id="ARBA00013089"/>
    </source>
</evidence>
<evidence type="ECO:0000256" key="2">
    <source>
        <dbReference type="ARBA" id="ARBA00001933"/>
    </source>
</evidence>
<dbReference type="InterPro" id="IPR011079">
    <property type="entry name" value="Ala_racemase_C"/>
</dbReference>
<organism evidence="11 13">
    <name type="scientific">Saliniramus fredricksonii</name>
    <dbReference type="NCBI Taxonomy" id="1653334"/>
    <lineage>
        <taxon>Bacteria</taxon>
        <taxon>Pseudomonadati</taxon>
        <taxon>Pseudomonadota</taxon>
        <taxon>Alphaproteobacteria</taxon>
        <taxon>Hyphomicrobiales</taxon>
        <taxon>Salinarimonadaceae</taxon>
        <taxon>Saliniramus</taxon>
    </lineage>
</organism>
<dbReference type="SMART" id="SM01005">
    <property type="entry name" value="Ala_racemase_C"/>
    <property type="match status" value="1"/>
</dbReference>
<dbReference type="Pfam" id="PF00842">
    <property type="entry name" value="Ala_racemase_C"/>
    <property type="match status" value="1"/>
</dbReference>
<dbReference type="InterPro" id="IPR029066">
    <property type="entry name" value="PLP-binding_barrel"/>
</dbReference>
<comment type="cofactor">
    <cofactor evidence="2 7 8">
        <name>pyridoxal 5'-phosphate</name>
        <dbReference type="ChEBI" id="CHEBI:597326"/>
    </cofactor>
</comment>
<name>A0A0P8A3L3_9HYPH</name>
<evidence type="ECO:0000313" key="14">
    <source>
        <dbReference type="Proteomes" id="UP000182800"/>
    </source>
</evidence>
<gene>
    <name evidence="11" type="primary">alr</name>
    <name evidence="12" type="ORF">GA0071312_3152</name>
    <name evidence="11" type="ORF">HLUCCO17_13245</name>
</gene>
<dbReference type="HAMAP" id="MF_01201">
    <property type="entry name" value="Ala_racemase"/>
    <property type="match status" value="1"/>
</dbReference>
<feature type="active site" description="Proton acceptor; specific for L-alanine" evidence="7">
    <location>
        <position position="261"/>
    </location>
</feature>
<feature type="active site" description="Proton acceptor; specific for D-alanine" evidence="7">
    <location>
        <position position="45"/>
    </location>
</feature>
<proteinExistence type="inferred from homology"/>
<dbReference type="OrthoDB" id="9813814at2"/>
<evidence type="ECO:0000256" key="9">
    <source>
        <dbReference type="PIRSR" id="PIRSR600821-52"/>
    </source>
</evidence>
<dbReference type="UniPathway" id="UPA00042">
    <property type="reaction ID" value="UER00497"/>
</dbReference>
<evidence type="ECO:0000313" key="13">
    <source>
        <dbReference type="Proteomes" id="UP000050497"/>
    </source>
</evidence>
<sequence length="378" mass="40048">MIGDFAVIPPEEAGARLSIDLDALAFNWRLLRDRAGGADCAAVVKANAYGIGIEMAVPKLLAAGCRTFYVAHLAEARRVRALTGDAVIYVLNGFLTGTAPVYAAHGLRPVLGSREEIVEWGEYAAAHPDAPPAAIHIDTGMNRLGLSPEQVAEVARALPFRPVLILTHLASAEDQADPSNARQLADFTRLRKHFPDIPASFCNSSGAFIEPVAAFDQTRAGVALYGANPVPGQPNPMREVVRLEAKILQIRDVPDGAAVGYNGKWTARGPRRLATLSIGYADGYLRSASGWDSKAAQGIKAGIALVGGVACPFAGSVSMDLIVIDVTDVPQDAARRGGLAVMIGDGLPLDEVAARAGTIPYEILTSLGRRYARFYRNA</sequence>
<evidence type="ECO:0000256" key="8">
    <source>
        <dbReference type="PIRSR" id="PIRSR600821-50"/>
    </source>
</evidence>
<dbReference type="GO" id="GO:0030632">
    <property type="term" value="P:D-alanine biosynthetic process"/>
    <property type="evidence" value="ECO:0007669"/>
    <property type="project" value="UniProtKB-UniRule"/>
</dbReference>
<evidence type="ECO:0000259" key="10">
    <source>
        <dbReference type="SMART" id="SM01005"/>
    </source>
</evidence>
<accession>A0A0P8A3L3</accession>
<comment type="catalytic activity">
    <reaction evidence="1 7">
        <text>L-alanine = D-alanine</text>
        <dbReference type="Rhea" id="RHEA:20249"/>
        <dbReference type="ChEBI" id="CHEBI:57416"/>
        <dbReference type="ChEBI" id="CHEBI:57972"/>
        <dbReference type="EC" id="5.1.1.1"/>
    </reaction>
</comment>
<dbReference type="NCBIfam" id="TIGR00492">
    <property type="entry name" value="alr"/>
    <property type="match status" value="1"/>
</dbReference>
<dbReference type="InterPro" id="IPR001608">
    <property type="entry name" value="Ala_racemase_N"/>
</dbReference>
<dbReference type="PATRIC" id="fig|1653334.4.peg.317"/>
<dbReference type="Gene3D" id="3.20.20.10">
    <property type="entry name" value="Alanine racemase"/>
    <property type="match status" value="1"/>
</dbReference>
<protein>
    <recommendedName>
        <fullName evidence="4 7">Alanine racemase</fullName>
        <ecNumber evidence="4 7">5.1.1.1</ecNumber>
    </recommendedName>
</protein>
<dbReference type="CDD" id="cd00430">
    <property type="entry name" value="PLPDE_III_AR"/>
    <property type="match status" value="1"/>
</dbReference>
<dbReference type="Pfam" id="PF01168">
    <property type="entry name" value="Ala_racemase_N"/>
    <property type="match status" value="1"/>
</dbReference>
<dbReference type="GO" id="GO:0008784">
    <property type="term" value="F:alanine racemase activity"/>
    <property type="evidence" value="ECO:0007669"/>
    <property type="project" value="UniProtKB-UniRule"/>
</dbReference>
<reference evidence="12 14" key="2">
    <citation type="submission" date="2016-08" db="EMBL/GenBank/DDBJ databases">
        <authorList>
            <person name="Varghese N."/>
            <person name="Submissions Spin"/>
        </authorList>
    </citation>
    <scope>NUCLEOTIDE SEQUENCE [LARGE SCALE GENOMIC DNA]</scope>
    <source>
        <strain evidence="12 14">HL-109</strain>
    </source>
</reference>
<dbReference type="AlphaFoldDB" id="A0A0P8A3L3"/>
<dbReference type="GO" id="GO:0030170">
    <property type="term" value="F:pyridoxal phosphate binding"/>
    <property type="evidence" value="ECO:0007669"/>
    <property type="project" value="UniProtKB-UniRule"/>
</dbReference>